<protein>
    <submittedName>
        <fullName evidence="2">Putative N-acetyltransferase YhbS</fullName>
    </submittedName>
</protein>
<name>A0A7W9LFT6_9ACTN</name>
<dbReference type="InterPro" id="IPR016181">
    <property type="entry name" value="Acyl_CoA_acyltransferase"/>
</dbReference>
<dbReference type="Pfam" id="PF00583">
    <property type="entry name" value="Acetyltransf_1"/>
    <property type="match status" value="1"/>
</dbReference>
<keyword evidence="3" id="KW-1185">Reference proteome</keyword>
<proteinExistence type="predicted"/>
<comment type="caution">
    <text evidence="2">The sequence shown here is derived from an EMBL/GenBank/DDBJ whole genome shotgun (WGS) entry which is preliminary data.</text>
</comment>
<dbReference type="CDD" id="cd04301">
    <property type="entry name" value="NAT_SF"/>
    <property type="match status" value="1"/>
</dbReference>
<evidence type="ECO:0000313" key="3">
    <source>
        <dbReference type="Proteomes" id="UP000579153"/>
    </source>
</evidence>
<dbReference type="PROSITE" id="PS51186">
    <property type="entry name" value="GNAT"/>
    <property type="match status" value="1"/>
</dbReference>
<feature type="domain" description="N-acetyltransferase" evidence="1">
    <location>
        <begin position="12"/>
        <end position="154"/>
    </location>
</feature>
<accession>A0A7W9LFT6</accession>
<dbReference type="Gene3D" id="3.40.630.30">
    <property type="match status" value="1"/>
</dbReference>
<dbReference type="Proteomes" id="UP000579153">
    <property type="component" value="Unassembled WGS sequence"/>
</dbReference>
<evidence type="ECO:0000259" key="1">
    <source>
        <dbReference type="PROSITE" id="PS51186"/>
    </source>
</evidence>
<dbReference type="SUPFAM" id="SSF55729">
    <property type="entry name" value="Acyl-CoA N-acyltransferases (Nat)"/>
    <property type="match status" value="1"/>
</dbReference>
<reference evidence="2 3" key="1">
    <citation type="submission" date="2020-08" db="EMBL/GenBank/DDBJ databases">
        <title>Sequencing the genomes of 1000 actinobacteria strains.</title>
        <authorList>
            <person name="Klenk H.-P."/>
        </authorList>
    </citation>
    <scope>NUCLEOTIDE SEQUENCE [LARGE SCALE GENOMIC DNA]</scope>
    <source>
        <strain evidence="2 3">DSM 45507</strain>
    </source>
</reference>
<gene>
    <name evidence="2" type="ORF">HD596_008986</name>
</gene>
<dbReference type="InterPro" id="IPR000182">
    <property type="entry name" value="GNAT_dom"/>
</dbReference>
<dbReference type="AlphaFoldDB" id="A0A7W9LFT6"/>
<keyword evidence="2" id="KW-0808">Transferase</keyword>
<evidence type="ECO:0000313" key="2">
    <source>
        <dbReference type="EMBL" id="MBB5782230.1"/>
    </source>
</evidence>
<dbReference type="GO" id="GO:0016747">
    <property type="term" value="F:acyltransferase activity, transferring groups other than amino-acyl groups"/>
    <property type="evidence" value="ECO:0007669"/>
    <property type="project" value="InterPro"/>
</dbReference>
<dbReference type="EMBL" id="JACHMB010000001">
    <property type="protein sequence ID" value="MBB5782230.1"/>
    <property type="molecule type" value="Genomic_DNA"/>
</dbReference>
<organism evidence="2 3">
    <name type="scientific">Nonomuraea jabiensis</name>
    <dbReference type="NCBI Taxonomy" id="882448"/>
    <lineage>
        <taxon>Bacteria</taxon>
        <taxon>Bacillati</taxon>
        <taxon>Actinomycetota</taxon>
        <taxon>Actinomycetes</taxon>
        <taxon>Streptosporangiales</taxon>
        <taxon>Streptosporangiaceae</taxon>
        <taxon>Nonomuraea</taxon>
    </lineage>
</organism>
<sequence length="176" mass="18613">MKKDELTMSHTWITRPETPQDIPAIRAVALGAFPTPLEADLIEALRADAAWSPELSIVAQALDGTVAGYALLTRCHVGTAPALALGPCAVLPQYQRSGAGSAAIRAGLQVARDRGDNLVLVLGHPEYYPRFGFTPASAYGIRPSFEVPDEAMMALVFDDTVPVPGGTIVYPAPFGV</sequence>